<organism evidence="5 6">
    <name type="scientific">Romboutsia ilealis</name>
    <dbReference type="NCBI Taxonomy" id="1115758"/>
    <lineage>
        <taxon>Bacteria</taxon>
        <taxon>Bacillati</taxon>
        <taxon>Bacillota</taxon>
        <taxon>Clostridia</taxon>
        <taxon>Peptostreptococcales</taxon>
        <taxon>Peptostreptococcaceae</taxon>
        <taxon>Romboutsia</taxon>
    </lineage>
</organism>
<dbReference type="GeneID" id="82205314"/>
<dbReference type="RefSeq" id="WP_180703566.1">
    <property type="nucleotide sequence ID" value="NZ_CAPEHT010000006.1"/>
</dbReference>
<dbReference type="Gene3D" id="3.40.1410.10">
    <property type="entry name" value="Chorismate lyase-like"/>
    <property type="match status" value="1"/>
</dbReference>
<keyword evidence="6" id="KW-1185">Reference proteome</keyword>
<evidence type="ECO:0000256" key="2">
    <source>
        <dbReference type="ARBA" id="ARBA00023125"/>
    </source>
</evidence>
<evidence type="ECO:0000259" key="4">
    <source>
        <dbReference type="PROSITE" id="PS50949"/>
    </source>
</evidence>
<dbReference type="SUPFAM" id="SSF64288">
    <property type="entry name" value="Chorismate lyase-like"/>
    <property type="match status" value="1"/>
</dbReference>
<dbReference type="AlphaFoldDB" id="A0A1V1I183"/>
<dbReference type="Proteomes" id="UP000245622">
    <property type="component" value="Chromosome 1"/>
</dbReference>
<dbReference type="InterPro" id="IPR011663">
    <property type="entry name" value="UTRA"/>
</dbReference>
<evidence type="ECO:0000313" key="6">
    <source>
        <dbReference type="Proteomes" id="UP000245622"/>
    </source>
</evidence>
<dbReference type="Pfam" id="PF07702">
    <property type="entry name" value="UTRA"/>
    <property type="match status" value="1"/>
</dbReference>
<evidence type="ECO:0000256" key="1">
    <source>
        <dbReference type="ARBA" id="ARBA00023015"/>
    </source>
</evidence>
<dbReference type="SUPFAM" id="SSF46785">
    <property type="entry name" value="Winged helix' DNA-binding domain"/>
    <property type="match status" value="1"/>
</dbReference>
<dbReference type="CDD" id="cd07377">
    <property type="entry name" value="WHTH_GntR"/>
    <property type="match status" value="1"/>
</dbReference>
<reference evidence="5 6" key="1">
    <citation type="submission" date="2014-04" db="EMBL/GenBank/DDBJ databases">
        <authorList>
            <person name="Hornung B.V."/>
        </authorList>
    </citation>
    <scope>NUCLEOTIDE SEQUENCE [LARGE SCALE GENOMIC DNA]</scope>
    <source>
        <strain evidence="5 6">CRIB</strain>
    </source>
</reference>
<gene>
    <name evidence="5" type="ORF">CRIB_1277</name>
</gene>
<dbReference type="InterPro" id="IPR036390">
    <property type="entry name" value="WH_DNA-bd_sf"/>
</dbReference>
<dbReference type="SMART" id="SM00866">
    <property type="entry name" value="UTRA"/>
    <property type="match status" value="1"/>
</dbReference>
<keyword evidence="1" id="KW-0805">Transcription regulation</keyword>
<accession>A0A1V1I183</accession>
<keyword evidence="3" id="KW-0804">Transcription</keyword>
<feature type="domain" description="HTH gntR-type" evidence="4">
    <location>
        <begin position="10"/>
        <end position="78"/>
    </location>
</feature>
<dbReference type="Pfam" id="PF00392">
    <property type="entry name" value="GntR"/>
    <property type="match status" value="1"/>
</dbReference>
<evidence type="ECO:0000256" key="3">
    <source>
        <dbReference type="ARBA" id="ARBA00023163"/>
    </source>
</evidence>
<dbReference type="KEGG" id="ril:CRIB_1277"/>
<protein>
    <submittedName>
        <fullName evidence="5">GntR-transcriptional regulator</fullName>
    </submittedName>
</protein>
<dbReference type="EMBL" id="LN555523">
    <property type="protein sequence ID" value="CED93887.1"/>
    <property type="molecule type" value="Genomic_DNA"/>
</dbReference>
<dbReference type="SMART" id="SM00345">
    <property type="entry name" value="HTH_GNTR"/>
    <property type="match status" value="1"/>
</dbReference>
<evidence type="ECO:0000313" key="5">
    <source>
        <dbReference type="EMBL" id="CED93887.1"/>
    </source>
</evidence>
<dbReference type="Gene3D" id="1.10.10.10">
    <property type="entry name" value="Winged helix-like DNA-binding domain superfamily/Winged helix DNA-binding domain"/>
    <property type="match status" value="1"/>
</dbReference>
<proteinExistence type="predicted"/>
<dbReference type="InterPro" id="IPR036388">
    <property type="entry name" value="WH-like_DNA-bd_sf"/>
</dbReference>
<keyword evidence="2" id="KW-0238">DNA-binding</keyword>
<dbReference type="GO" id="GO:0003700">
    <property type="term" value="F:DNA-binding transcription factor activity"/>
    <property type="evidence" value="ECO:0007669"/>
    <property type="project" value="InterPro"/>
</dbReference>
<sequence>MKIVDKNLDIALHTQLYQIIKDMIESKELVEGASLMPERELCKLQNISRMTVNKAIINLVNEGLLERRQGKGTFVSYKKQQYRFQKLKGFTEVMSERGFNINNKILAFEIDTQNDIVRENLGIKNEHELVYKIKRLRIIDNEPFALETVYIPEKMCEGLKEILKEDDSLYRVFREEYNYKIEKAIQTIEPITLNKESSNLLNRELNSLALKFDRKVYTNDQSILEYTISIFTSDKHQYQIMMTE</sequence>
<dbReference type="InterPro" id="IPR000524">
    <property type="entry name" value="Tscrpt_reg_HTH_GntR"/>
</dbReference>
<name>A0A1V1I183_9FIRM</name>
<dbReference type="PRINTS" id="PR00035">
    <property type="entry name" value="HTHGNTR"/>
</dbReference>
<dbReference type="PANTHER" id="PTHR44846">
    <property type="entry name" value="MANNOSYL-D-GLYCERATE TRANSPORT/METABOLISM SYSTEM REPRESSOR MNGR-RELATED"/>
    <property type="match status" value="1"/>
</dbReference>
<dbReference type="GO" id="GO:0045892">
    <property type="term" value="P:negative regulation of DNA-templated transcription"/>
    <property type="evidence" value="ECO:0007669"/>
    <property type="project" value="TreeGrafter"/>
</dbReference>
<dbReference type="PROSITE" id="PS50949">
    <property type="entry name" value="HTH_GNTR"/>
    <property type="match status" value="1"/>
</dbReference>
<dbReference type="InterPro" id="IPR050679">
    <property type="entry name" value="Bact_HTH_transcr_reg"/>
</dbReference>
<dbReference type="InterPro" id="IPR028978">
    <property type="entry name" value="Chorismate_lyase_/UTRA_dom_sf"/>
</dbReference>
<dbReference type="PANTHER" id="PTHR44846:SF1">
    <property type="entry name" value="MANNOSYL-D-GLYCERATE TRANSPORT_METABOLISM SYSTEM REPRESSOR MNGR-RELATED"/>
    <property type="match status" value="1"/>
</dbReference>
<dbReference type="GO" id="GO:0003677">
    <property type="term" value="F:DNA binding"/>
    <property type="evidence" value="ECO:0007669"/>
    <property type="project" value="UniProtKB-KW"/>
</dbReference>